<dbReference type="PANTHER" id="PTHR20856">
    <property type="entry name" value="DNA-DIRECTED RNA POLYMERASE I SUBUNIT 2"/>
    <property type="match status" value="1"/>
</dbReference>
<keyword evidence="6" id="KW-0479">Metal-binding</keyword>
<keyword evidence="21" id="KW-1185">Reference proteome</keyword>
<evidence type="ECO:0000259" key="18">
    <source>
        <dbReference type="Pfam" id="PF04565"/>
    </source>
</evidence>
<name>A0A409WXA6_PSICY</name>
<evidence type="ECO:0000256" key="5">
    <source>
        <dbReference type="ARBA" id="ARBA00022695"/>
    </source>
</evidence>
<feature type="domain" description="RNA polymerase beta subunit protrusion" evidence="17">
    <location>
        <begin position="39"/>
        <end position="435"/>
    </location>
</feature>
<dbReference type="InterPro" id="IPR007645">
    <property type="entry name" value="RNA_pol_Rpb2_3"/>
</dbReference>
<evidence type="ECO:0000256" key="2">
    <source>
        <dbReference type="ARBA" id="ARBA00006835"/>
    </source>
</evidence>
<dbReference type="Gene3D" id="3.90.1800.10">
    <property type="entry name" value="RNA polymerase alpha subunit dimerisation domain"/>
    <property type="match status" value="1"/>
</dbReference>
<keyword evidence="10" id="KW-0539">Nucleus</keyword>
<dbReference type="InterPro" id="IPR014724">
    <property type="entry name" value="RNA_pol_RPB2_OB-fold"/>
</dbReference>
<dbReference type="InterPro" id="IPR007641">
    <property type="entry name" value="RNA_pol_Rpb2_7"/>
</dbReference>
<dbReference type="GO" id="GO:0005730">
    <property type="term" value="C:nucleolus"/>
    <property type="evidence" value="ECO:0007669"/>
    <property type="project" value="UniProtKB-SubCell"/>
</dbReference>
<dbReference type="FunFam" id="3.90.1110.10:FF:000007">
    <property type="entry name" value="DNA-directed RNA polymerase subunit beta"/>
    <property type="match status" value="1"/>
</dbReference>
<dbReference type="InParanoid" id="A0A409WXA6"/>
<feature type="domain" description="RNA polymerase Rpb2" evidence="15">
    <location>
        <begin position="1089"/>
        <end position="1134"/>
    </location>
</feature>
<dbReference type="Gene3D" id="3.90.1100.10">
    <property type="match status" value="2"/>
</dbReference>
<evidence type="ECO:0000256" key="8">
    <source>
        <dbReference type="ARBA" id="ARBA00022833"/>
    </source>
</evidence>
<evidence type="ECO:0000256" key="3">
    <source>
        <dbReference type="ARBA" id="ARBA00022478"/>
    </source>
</evidence>
<comment type="subcellular location">
    <subcellularLocation>
        <location evidence="1">Nucleus</location>
        <location evidence="1">Nucleolus</location>
    </subcellularLocation>
</comment>
<evidence type="ECO:0000259" key="19">
    <source>
        <dbReference type="Pfam" id="PF06883"/>
    </source>
</evidence>
<evidence type="ECO:0000256" key="12">
    <source>
        <dbReference type="RuleBase" id="RU000434"/>
    </source>
</evidence>
<dbReference type="GO" id="GO:0003899">
    <property type="term" value="F:DNA-directed RNA polymerase activity"/>
    <property type="evidence" value="ECO:0007669"/>
    <property type="project" value="UniProtKB-EC"/>
</dbReference>
<sequence>MPDGSGRSLYKSTFNTLAREESFRNPPKDGSTYSILNEFVAPHIESFNALFDDSGLPSGDGDGKGLLNLCLKDIGEHVVFDGSGRADSESGSGGWGNRMRVWIDQVTVARPMVPEKDRTATERKVFPTEARERLTSYRGRMTIKLCWTDNSGQQHDTMKDCGLVPIMVRSVRCNLRSMSSADLVKHHEEPEEFGGYFVINGNERLIRYLILPRRNHVISLLRPSFANRGPSYTQYAVQIRCVRPDQTSVTNTLHYLQNGSAMLRFTWRKQEYVIPIMLVLKALVGASDKEIFEGVMMQDYENTFLSDRVELLLRSFKMFTMHTGEQCLEYLGDKFRVILGLPEDWSNAAQGAWLIKKMILVHVESPRDKFRMLLFMLRKLYSLVSGACCADNPDSPQHQEVLLPGSLYSMIIKERMEDILNNIKSTIAADVRNGLPVDFNDKRYFLKTLSKVNCDIGSKLANFLATGNLISPTGLDLQQASGFTIIAEKLNWQRYISHFRCIHRGAFFAELKTTTVRKLLPEAWGFLCPVHTPDGSPCGLLNHLSRSCRIVTSPLAVAHIPALLAAHGMTQAFTPSIDGRKNLCIQLDGRVIGWARPAVAEQLATNLRIWKTEEKMDVPLDLEIGLVPESKGGQYPGLYLFSTRARMMRPVKYLANGRNDSVGPFEQVYMDIACTPEEIEPNVSTHVEHEATNFLSILANLTPFSDFNQAESSKHLPMGKQTMGTPSTALQHRTDNKLYRLQTGQSPVVRPALHNTYAMDAFPNGTNAIVAVISYTGYDMEDAMILNKSGHERGFAYGTVYKSQIVDLKEMRGASKSTSSPTLHFGLGKDIALTGEKMHGCLEFLDYDGLPHVGTRLRSGDYIAAYVDDTTGRTKFVKYKGDEIGYVDQVRLLGSDAGDSELQKIHITLRITRAPVIGDKFSSRHGQKGVCSQKWPAVDMPFSESGMQPDVIINPHAFPSRMTIGMLVESMAGKAGAMHGLAQDATPFKQVKNNIEFHIDAHQNLIRFTEQDTAINYFGDQLLAAGYNYYGNEPMYSGITGQEFAADIYIGVVYYQRLRHMVLDKFQVRTTGPVDPVTRQPVKGRKRAGGIRFGEMERDALIAHGTSFLLQDRLMNCSDYSTAWVCRTCGSLISLGYDDISLGEMVVGNSGSLKPTGPGGEYCRVCRAAAEDLEERERQALATGQHLQLPQADLRVAISSQNVLNRASSKGGDLDVVAVPYVFRYLCAELASMGIAVSLEVR</sequence>
<dbReference type="InterPro" id="IPR007120">
    <property type="entry name" value="DNA-dir_RNAP_su2_dom"/>
</dbReference>
<gene>
    <name evidence="20" type="ORF">CVT25_003709</name>
</gene>
<evidence type="ECO:0000256" key="6">
    <source>
        <dbReference type="ARBA" id="ARBA00022723"/>
    </source>
</evidence>
<dbReference type="GO" id="GO:0006362">
    <property type="term" value="P:transcription elongation by RNA polymerase I"/>
    <property type="evidence" value="ECO:0007669"/>
    <property type="project" value="UniProtKB-ARBA"/>
</dbReference>
<dbReference type="InterPro" id="IPR007642">
    <property type="entry name" value="RNA_pol_Rpb2_2"/>
</dbReference>
<evidence type="ECO:0000259" key="14">
    <source>
        <dbReference type="Pfam" id="PF00562"/>
    </source>
</evidence>
<dbReference type="OrthoDB" id="10248617at2759"/>
<dbReference type="Proteomes" id="UP000283269">
    <property type="component" value="Unassembled WGS sequence"/>
</dbReference>
<dbReference type="SUPFAM" id="SSF64484">
    <property type="entry name" value="beta and beta-prime subunits of DNA dependent RNA-polymerase"/>
    <property type="match status" value="1"/>
</dbReference>
<keyword evidence="5 13" id="KW-0548">Nucleotidyltransferase</keyword>
<dbReference type="Pfam" id="PF04563">
    <property type="entry name" value="RNA_pol_Rpb2_1"/>
    <property type="match status" value="1"/>
</dbReference>
<dbReference type="EC" id="2.7.7.6" evidence="13"/>
<accession>A0A409WXA6</accession>
<feature type="domain" description="DNA-directed RNA polymerase I subunit RPA2" evidence="19">
    <location>
        <begin position="592"/>
        <end position="649"/>
    </location>
</feature>
<dbReference type="FunFam" id="3.90.1100.10:FF:000016">
    <property type="entry name" value="DNA-directed RNA polymerase subunit beta"/>
    <property type="match status" value="1"/>
</dbReference>
<evidence type="ECO:0000256" key="11">
    <source>
        <dbReference type="ARBA" id="ARBA00047768"/>
    </source>
</evidence>
<dbReference type="Gene3D" id="3.90.1110.10">
    <property type="entry name" value="RNA polymerase Rpb2, domain 2"/>
    <property type="match status" value="1"/>
</dbReference>
<evidence type="ECO:0000313" key="21">
    <source>
        <dbReference type="Proteomes" id="UP000283269"/>
    </source>
</evidence>
<evidence type="ECO:0000313" key="20">
    <source>
        <dbReference type="EMBL" id="PPQ83132.1"/>
    </source>
</evidence>
<dbReference type="FunFam" id="2.40.270.10:FF:000011">
    <property type="entry name" value="DNA-directed RNA polymerase subunit beta"/>
    <property type="match status" value="1"/>
</dbReference>
<reference evidence="20 21" key="1">
    <citation type="journal article" date="2018" name="Evol. Lett.">
        <title>Horizontal gene cluster transfer increased hallucinogenic mushroom diversity.</title>
        <authorList>
            <person name="Reynolds H.T."/>
            <person name="Vijayakumar V."/>
            <person name="Gluck-Thaler E."/>
            <person name="Korotkin H.B."/>
            <person name="Matheny P.B."/>
            <person name="Slot J.C."/>
        </authorList>
    </citation>
    <scope>NUCLEOTIDE SEQUENCE [LARGE SCALE GENOMIC DNA]</scope>
    <source>
        <strain evidence="20 21">2631</strain>
    </source>
</reference>
<evidence type="ECO:0000256" key="10">
    <source>
        <dbReference type="ARBA" id="ARBA00023242"/>
    </source>
</evidence>
<dbReference type="InterPro" id="IPR037033">
    <property type="entry name" value="DNA-dir_RNAP_su2_hyb_sf"/>
</dbReference>
<evidence type="ECO:0000256" key="4">
    <source>
        <dbReference type="ARBA" id="ARBA00022679"/>
    </source>
</evidence>
<feature type="domain" description="RNA polymerase Rpb2" evidence="16">
    <location>
        <begin position="213"/>
        <end position="401"/>
    </location>
</feature>
<dbReference type="Pfam" id="PF06883">
    <property type="entry name" value="RNA_pol_Rpa2_4"/>
    <property type="match status" value="1"/>
</dbReference>
<keyword evidence="4 13" id="KW-0808">Transferase</keyword>
<dbReference type="FunFam" id="2.40.50.150:FF:000004">
    <property type="entry name" value="DNA-directed RNA polymerase subunit beta"/>
    <property type="match status" value="1"/>
</dbReference>
<evidence type="ECO:0000256" key="13">
    <source>
        <dbReference type="RuleBase" id="RU363031"/>
    </source>
</evidence>
<dbReference type="GO" id="GO:0000428">
    <property type="term" value="C:DNA-directed RNA polymerase complex"/>
    <property type="evidence" value="ECO:0007669"/>
    <property type="project" value="UniProtKB-KW"/>
</dbReference>
<dbReference type="Pfam" id="PF00562">
    <property type="entry name" value="RNA_pol_Rpb2_6"/>
    <property type="match status" value="1"/>
</dbReference>
<proteinExistence type="inferred from homology"/>
<keyword evidence="7" id="KW-0863">Zinc-finger</keyword>
<dbReference type="Gene3D" id="2.40.270.10">
    <property type="entry name" value="DNA-directed RNA polymerase, subunit 2, domain 6"/>
    <property type="match status" value="1"/>
</dbReference>
<dbReference type="GO" id="GO:0008270">
    <property type="term" value="F:zinc ion binding"/>
    <property type="evidence" value="ECO:0007669"/>
    <property type="project" value="UniProtKB-KW"/>
</dbReference>
<feature type="domain" description="DNA-directed RNA polymerase subunit 2 hybrid-binding" evidence="14">
    <location>
        <begin position="699"/>
        <end position="1087"/>
    </location>
</feature>
<comment type="caution">
    <text evidence="20">The sequence shown here is derived from an EMBL/GenBank/DDBJ whole genome shotgun (WGS) entry which is preliminary data.</text>
</comment>
<evidence type="ECO:0000259" key="16">
    <source>
        <dbReference type="Pfam" id="PF04561"/>
    </source>
</evidence>
<comment type="similarity">
    <text evidence="2 12">Belongs to the RNA polymerase beta chain family.</text>
</comment>
<dbReference type="Pfam" id="PF04560">
    <property type="entry name" value="RNA_pol_Rpb2_7"/>
    <property type="match status" value="1"/>
</dbReference>
<dbReference type="Gene3D" id="2.40.50.150">
    <property type="match status" value="1"/>
</dbReference>
<evidence type="ECO:0000259" key="17">
    <source>
        <dbReference type="Pfam" id="PF04563"/>
    </source>
</evidence>
<protein>
    <recommendedName>
        <fullName evidence="13">DNA-directed RNA polymerase subunit beta</fullName>
        <ecNumber evidence="13">2.7.7.6</ecNumber>
    </recommendedName>
</protein>
<dbReference type="EMBL" id="NHYD01003045">
    <property type="protein sequence ID" value="PPQ83132.1"/>
    <property type="molecule type" value="Genomic_DNA"/>
</dbReference>
<dbReference type="CDD" id="cd00653">
    <property type="entry name" value="RNA_pol_B_RPB2"/>
    <property type="match status" value="1"/>
</dbReference>
<dbReference type="Pfam" id="PF04561">
    <property type="entry name" value="RNA_pol_Rpb2_2"/>
    <property type="match status" value="1"/>
</dbReference>
<dbReference type="AlphaFoldDB" id="A0A409WXA6"/>
<comment type="catalytic activity">
    <reaction evidence="11">
        <text>RNA(n) + a ribonucleoside 5'-triphosphate = RNA(n+1) + diphosphate</text>
        <dbReference type="Rhea" id="RHEA:21248"/>
        <dbReference type="Rhea" id="RHEA-COMP:14527"/>
        <dbReference type="Rhea" id="RHEA-COMP:17342"/>
        <dbReference type="ChEBI" id="CHEBI:33019"/>
        <dbReference type="ChEBI" id="CHEBI:61557"/>
        <dbReference type="ChEBI" id="CHEBI:140395"/>
        <dbReference type="EC" id="2.7.7.6"/>
    </reaction>
    <physiologicalReaction direction="left-to-right" evidence="11">
        <dbReference type="Rhea" id="RHEA:21249"/>
    </physiologicalReaction>
</comment>
<keyword evidence="3 13" id="KW-0240">DNA-directed RNA polymerase</keyword>
<evidence type="ECO:0000256" key="9">
    <source>
        <dbReference type="ARBA" id="ARBA00023163"/>
    </source>
</evidence>
<dbReference type="FunFam" id="3.90.1100.10:FF:000008">
    <property type="entry name" value="DNA-directed RNA polymerase subunit beta"/>
    <property type="match status" value="1"/>
</dbReference>
<dbReference type="FunCoup" id="A0A409WXA6">
    <property type="interactions" value="346"/>
</dbReference>
<dbReference type="STRING" id="93625.A0A409WXA6"/>
<dbReference type="GO" id="GO:0003677">
    <property type="term" value="F:DNA binding"/>
    <property type="evidence" value="ECO:0007669"/>
    <property type="project" value="InterPro"/>
</dbReference>
<dbReference type="InterPro" id="IPR007644">
    <property type="entry name" value="RNA_pol_bsu_protrusion"/>
</dbReference>
<organism evidence="20 21">
    <name type="scientific">Psilocybe cyanescens</name>
    <dbReference type="NCBI Taxonomy" id="93625"/>
    <lineage>
        <taxon>Eukaryota</taxon>
        <taxon>Fungi</taxon>
        <taxon>Dikarya</taxon>
        <taxon>Basidiomycota</taxon>
        <taxon>Agaricomycotina</taxon>
        <taxon>Agaricomycetes</taxon>
        <taxon>Agaricomycetidae</taxon>
        <taxon>Agaricales</taxon>
        <taxon>Agaricineae</taxon>
        <taxon>Strophariaceae</taxon>
        <taxon>Psilocybe</taxon>
    </lineage>
</organism>
<keyword evidence="9 13" id="KW-0804">Transcription</keyword>
<dbReference type="GO" id="GO:0032549">
    <property type="term" value="F:ribonucleoside binding"/>
    <property type="evidence" value="ECO:0007669"/>
    <property type="project" value="InterPro"/>
</dbReference>
<dbReference type="InterPro" id="IPR037034">
    <property type="entry name" value="RNA_pol_Rpb2_2_sf"/>
</dbReference>
<feature type="domain" description="RNA polymerase Rpb2" evidence="18">
    <location>
        <begin position="486"/>
        <end position="550"/>
    </location>
</feature>
<dbReference type="InterPro" id="IPR007121">
    <property type="entry name" value="RNA_pol_bsu_CS"/>
</dbReference>
<dbReference type="Pfam" id="PF04565">
    <property type="entry name" value="RNA_pol_Rpb2_3"/>
    <property type="match status" value="1"/>
</dbReference>
<comment type="function">
    <text evidence="13">DNA-dependent RNA polymerase catalyzes the transcription of DNA into RNA using the four ribonucleoside triphosphates as substrates.</text>
</comment>
<dbReference type="InterPro" id="IPR015712">
    <property type="entry name" value="DNA-dir_RNA_pol_su2"/>
</dbReference>
<evidence type="ECO:0000256" key="7">
    <source>
        <dbReference type="ARBA" id="ARBA00022771"/>
    </source>
</evidence>
<evidence type="ECO:0000259" key="15">
    <source>
        <dbReference type="Pfam" id="PF04560"/>
    </source>
</evidence>
<dbReference type="PROSITE" id="PS01166">
    <property type="entry name" value="RNA_POL_BETA"/>
    <property type="match status" value="1"/>
</dbReference>
<keyword evidence="8" id="KW-0862">Zinc</keyword>
<dbReference type="InterPro" id="IPR009674">
    <property type="entry name" value="Rpa2_dom_4"/>
</dbReference>
<evidence type="ECO:0000256" key="1">
    <source>
        <dbReference type="ARBA" id="ARBA00004604"/>
    </source>
</evidence>